<dbReference type="PANTHER" id="PTHR10824:SF4">
    <property type="entry name" value="ACYL-COENZYME A THIOESTERASE 1-LIKE"/>
    <property type="match status" value="1"/>
</dbReference>
<name>A0A7W4W094_9ACTN</name>
<evidence type="ECO:0000259" key="1">
    <source>
        <dbReference type="Pfam" id="PF08840"/>
    </source>
</evidence>
<dbReference type="Proteomes" id="UP000589626">
    <property type="component" value="Unassembled WGS sequence"/>
</dbReference>
<dbReference type="GO" id="GO:0006637">
    <property type="term" value="P:acyl-CoA metabolic process"/>
    <property type="evidence" value="ECO:0007669"/>
    <property type="project" value="TreeGrafter"/>
</dbReference>
<dbReference type="GO" id="GO:0006631">
    <property type="term" value="P:fatty acid metabolic process"/>
    <property type="evidence" value="ECO:0007669"/>
    <property type="project" value="TreeGrafter"/>
</dbReference>
<keyword evidence="3" id="KW-1185">Reference proteome</keyword>
<dbReference type="SUPFAM" id="SSF53474">
    <property type="entry name" value="alpha/beta-Hydrolases"/>
    <property type="match status" value="1"/>
</dbReference>
<proteinExistence type="predicted"/>
<accession>A0A7W4W094</accession>
<sequence>MIADADLHWARARRGGGTGVLVLAGSSGRLDTGRAEVLAAAGATALALRWFGGEGQPAVPCEVDLETFVDALDLLAPVCDRLAVVGLSYGAEAALLTAVRDPRVQAVVAFAPTDVVWEGQHRHDADPRRSKWTWRGRPVPFVPLDRGWVPDRELPAFAPHYARSRELAGDATVDAATIPVERLRGDLVLVAGGDDQVWPSVAAARAIVARRAAHGLETVLIEDSRAGHPSVLPGEVAPDPARSYLVGGDEGAAERIGALAWPAIRNVLRLD</sequence>
<reference evidence="2 3" key="1">
    <citation type="submission" date="2020-08" db="EMBL/GenBank/DDBJ databases">
        <title>Sequencing the genomes of 1000 actinobacteria strains.</title>
        <authorList>
            <person name="Klenk H.-P."/>
        </authorList>
    </citation>
    <scope>NUCLEOTIDE SEQUENCE [LARGE SCALE GENOMIC DNA]</scope>
    <source>
        <strain evidence="2 3">DSM 105498</strain>
    </source>
</reference>
<dbReference type="InterPro" id="IPR014940">
    <property type="entry name" value="BAAT_C"/>
</dbReference>
<organism evidence="2 3">
    <name type="scientific">Nocardioides soli</name>
    <dbReference type="NCBI Taxonomy" id="1036020"/>
    <lineage>
        <taxon>Bacteria</taxon>
        <taxon>Bacillati</taxon>
        <taxon>Actinomycetota</taxon>
        <taxon>Actinomycetes</taxon>
        <taxon>Propionibacteriales</taxon>
        <taxon>Nocardioidaceae</taxon>
        <taxon>Nocardioides</taxon>
    </lineage>
</organism>
<evidence type="ECO:0000313" key="3">
    <source>
        <dbReference type="Proteomes" id="UP000589626"/>
    </source>
</evidence>
<dbReference type="PANTHER" id="PTHR10824">
    <property type="entry name" value="ACYL-COENZYME A THIOESTERASE-RELATED"/>
    <property type="match status" value="1"/>
</dbReference>
<dbReference type="EMBL" id="JACHWR010000004">
    <property type="protein sequence ID" value="MBB3045071.1"/>
    <property type="molecule type" value="Genomic_DNA"/>
</dbReference>
<feature type="domain" description="BAAT/Acyl-CoA thioester hydrolase C-terminal" evidence="1">
    <location>
        <begin position="63"/>
        <end position="228"/>
    </location>
</feature>
<dbReference type="Pfam" id="PF08840">
    <property type="entry name" value="BAAT_C"/>
    <property type="match status" value="1"/>
</dbReference>
<dbReference type="GO" id="GO:0047617">
    <property type="term" value="F:fatty acyl-CoA hydrolase activity"/>
    <property type="evidence" value="ECO:0007669"/>
    <property type="project" value="TreeGrafter"/>
</dbReference>
<gene>
    <name evidence="2" type="ORF">FHU40_004924</name>
</gene>
<protein>
    <submittedName>
        <fullName evidence="2">Pimeloyl-ACP methyl ester carboxylesterase</fullName>
    </submittedName>
</protein>
<dbReference type="RefSeq" id="WP_221200227.1">
    <property type="nucleotide sequence ID" value="NZ_JACHWR010000004.1"/>
</dbReference>
<dbReference type="AlphaFoldDB" id="A0A7W4W094"/>
<dbReference type="Gene3D" id="3.40.50.1820">
    <property type="entry name" value="alpha/beta hydrolase"/>
    <property type="match status" value="1"/>
</dbReference>
<evidence type="ECO:0000313" key="2">
    <source>
        <dbReference type="EMBL" id="MBB3045071.1"/>
    </source>
</evidence>
<dbReference type="InterPro" id="IPR029058">
    <property type="entry name" value="AB_hydrolase_fold"/>
</dbReference>
<comment type="caution">
    <text evidence="2">The sequence shown here is derived from an EMBL/GenBank/DDBJ whole genome shotgun (WGS) entry which is preliminary data.</text>
</comment>